<dbReference type="SUPFAM" id="SSF53474">
    <property type="entry name" value="alpha/beta-Hydrolases"/>
    <property type="match status" value="1"/>
</dbReference>
<protein>
    <submittedName>
        <fullName evidence="2">Alpha/beta fold hydrolase</fullName>
    </submittedName>
</protein>
<dbReference type="GO" id="GO:0016042">
    <property type="term" value="P:lipid catabolic process"/>
    <property type="evidence" value="ECO:0007669"/>
    <property type="project" value="InterPro"/>
</dbReference>
<organism evidence="2 3">
    <name type="scientific">Amycolatopsis acidiphila</name>
    <dbReference type="NCBI Taxonomy" id="715473"/>
    <lineage>
        <taxon>Bacteria</taxon>
        <taxon>Bacillati</taxon>
        <taxon>Actinomycetota</taxon>
        <taxon>Actinomycetes</taxon>
        <taxon>Pseudonocardiales</taxon>
        <taxon>Pseudonocardiaceae</taxon>
        <taxon>Amycolatopsis</taxon>
    </lineage>
</organism>
<feature type="signal peptide" evidence="1">
    <location>
        <begin position="1"/>
        <end position="30"/>
    </location>
</feature>
<evidence type="ECO:0000256" key="1">
    <source>
        <dbReference type="SAM" id="SignalP"/>
    </source>
</evidence>
<dbReference type="EMBL" id="VJZA01000008">
    <property type="protein sequence ID" value="TVT24012.1"/>
    <property type="molecule type" value="Genomic_DNA"/>
</dbReference>
<dbReference type="AlphaFoldDB" id="A0A558AIB9"/>
<evidence type="ECO:0000313" key="3">
    <source>
        <dbReference type="Proteomes" id="UP000318578"/>
    </source>
</evidence>
<comment type="caution">
    <text evidence="2">The sequence shown here is derived from an EMBL/GenBank/DDBJ whole genome shotgun (WGS) entry which is preliminary data.</text>
</comment>
<dbReference type="Pfam" id="PF01674">
    <property type="entry name" value="Lipase_2"/>
    <property type="match status" value="1"/>
</dbReference>
<dbReference type="RefSeq" id="WP_144635612.1">
    <property type="nucleotide sequence ID" value="NZ_BNAX01000018.1"/>
</dbReference>
<proteinExistence type="predicted"/>
<accession>A0A558AIB9</accession>
<evidence type="ECO:0000313" key="2">
    <source>
        <dbReference type="EMBL" id="TVT24012.1"/>
    </source>
</evidence>
<dbReference type="Gene3D" id="3.40.50.1820">
    <property type="entry name" value="alpha/beta hydrolase"/>
    <property type="match status" value="1"/>
</dbReference>
<keyword evidence="2" id="KW-0378">Hydrolase</keyword>
<dbReference type="InterPro" id="IPR029058">
    <property type="entry name" value="AB_hydrolase_fold"/>
</dbReference>
<feature type="chain" id="PRO_5039136935" evidence="1">
    <location>
        <begin position="31"/>
        <end position="316"/>
    </location>
</feature>
<dbReference type="OrthoDB" id="8871309at2"/>
<keyword evidence="3" id="KW-1185">Reference proteome</keyword>
<gene>
    <name evidence="2" type="ORF">FNH06_07280</name>
</gene>
<dbReference type="Proteomes" id="UP000318578">
    <property type="component" value="Unassembled WGS sequence"/>
</dbReference>
<dbReference type="GO" id="GO:0016787">
    <property type="term" value="F:hydrolase activity"/>
    <property type="evidence" value="ECO:0007669"/>
    <property type="project" value="UniProtKB-KW"/>
</dbReference>
<reference evidence="2 3" key="1">
    <citation type="submission" date="2019-07" db="EMBL/GenBank/DDBJ databases">
        <title>New species of Amycolatopsis and Streptomyces.</title>
        <authorList>
            <person name="Duangmal K."/>
            <person name="Teo W.F.A."/>
            <person name="Lipun K."/>
        </authorList>
    </citation>
    <scope>NUCLEOTIDE SEQUENCE [LARGE SCALE GENOMIC DNA]</scope>
    <source>
        <strain evidence="2 3">JCM 30562</strain>
    </source>
</reference>
<sequence>MRTTRSSSISRALAMVATICALSTSEMSTAAADTIRYPVPYTFAANVLGAAQPYTDPPGSNDWNCHPSASHPRPLVLVHGFASVINDAWQTYSPLLADEGYCVFALNYGVPDGASFPLDQIGGRTPLEDSAAHLAAFIDRVLATTSAAKVDIVGHSEGTQMPDYYLKHLGGAAKVDKYVALAPFWHGTNAAGLATATRLAARFGYAPVVDGALDPVCTACRGLLTGSDYYAALGDPVVAGVSYTSIITRYDELAVPYTSGIEPGMHNITLQDQCPLDHAEHFAILSDPVAAADVLNALDPEHPRPVPCVPVAPFLS</sequence>
<dbReference type="InterPro" id="IPR002918">
    <property type="entry name" value="Lipase_EstA/Esterase_EstB"/>
</dbReference>
<keyword evidence="1" id="KW-0732">Signal</keyword>
<name>A0A558AIB9_9PSEU</name>